<dbReference type="PROSITE" id="PS51559">
    <property type="entry name" value="SAM_RMT2"/>
    <property type="match status" value="1"/>
</dbReference>
<evidence type="ECO:0000259" key="10">
    <source>
        <dbReference type="PROSITE" id="PS51559"/>
    </source>
</evidence>
<feature type="compositionally biased region" description="Polar residues" evidence="9">
    <location>
        <begin position="185"/>
        <end position="195"/>
    </location>
</feature>
<gene>
    <name evidence="11" type="ORF">EPUS_00671</name>
</gene>
<dbReference type="OrthoDB" id="19014at2759"/>
<feature type="domain" description="RMT2" evidence="10">
    <location>
        <begin position="202"/>
        <end position="463"/>
    </location>
</feature>
<evidence type="ECO:0000313" key="11">
    <source>
        <dbReference type="EMBL" id="ERF74541.1"/>
    </source>
</evidence>
<keyword evidence="6" id="KW-0949">S-adenosyl-L-methionine</keyword>
<evidence type="ECO:0000256" key="8">
    <source>
        <dbReference type="PIRNR" id="PIRNR038148"/>
    </source>
</evidence>
<dbReference type="GO" id="GO:0005634">
    <property type="term" value="C:nucleus"/>
    <property type="evidence" value="ECO:0007669"/>
    <property type="project" value="UniProtKB-SubCell"/>
</dbReference>
<dbReference type="Gene3D" id="1.25.40.20">
    <property type="entry name" value="Ankyrin repeat-containing domain"/>
    <property type="match status" value="1"/>
</dbReference>
<dbReference type="GO" id="GO:0005737">
    <property type="term" value="C:cytoplasm"/>
    <property type="evidence" value="ECO:0007669"/>
    <property type="project" value="UniProtKB-SubCell"/>
</dbReference>
<evidence type="ECO:0000256" key="9">
    <source>
        <dbReference type="SAM" id="MobiDB-lite"/>
    </source>
</evidence>
<dbReference type="Proteomes" id="UP000019373">
    <property type="component" value="Unassembled WGS sequence"/>
</dbReference>
<dbReference type="InterPro" id="IPR036770">
    <property type="entry name" value="Ankyrin_rpt-contain_sf"/>
</dbReference>
<dbReference type="PANTHER" id="PTHR32379">
    <property type="entry name" value="GUANIDINOACETATE N-METHYLTRANSFERASE"/>
    <property type="match status" value="1"/>
</dbReference>
<dbReference type="Gene3D" id="3.40.50.150">
    <property type="entry name" value="Vaccinia Virus protein VP39"/>
    <property type="match status" value="1"/>
</dbReference>
<evidence type="ECO:0000313" key="12">
    <source>
        <dbReference type="Proteomes" id="UP000019373"/>
    </source>
</evidence>
<dbReference type="InterPro" id="IPR051038">
    <property type="entry name" value="RMT2/GAMT_Mtase"/>
</dbReference>
<reference evidence="12" key="1">
    <citation type="journal article" date="2014" name="BMC Genomics">
        <title>Genome characteristics reveal the impact of lichenization on lichen-forming fungus Endocarpon pusillum Hedwig (Verrucariales, Ascomycota).</title>
        <authorList>
            <person name="Wang Y.-Y."/>
            <person name="Liu B."/>
            <person name="Zhang X.-Y."/>
            <person name="Zhou Q.-M."/>
            <person name="Zhang T."/>
            <person name="Li H."/>
            <person name="Yu Y.-F."/>
            <person name="Zhang X.-L."/>
            <person name="Hao X.-Y."/>
            <person name="Wang M."/>
            <person name="Wang L."/>
            <person name="Wei J.-C."/>
        </authorList>
    </citation>
    <scope>NUCLEOTIDE SEQUENCE [LARGE SCALE GENOMIC DNA]</scope>
    <source>
        <strain evidence="12">Z07020 / HMAS-L-300199</strain>
    </source>
</reference>
<dbReference type="SUPFAM" id="SSF53335">
    <property type="entry name" value="S-adenosyl-L-methionine-dependent methyltransferases"/>
    <property type="match status" value="1"/>
</dbReference>
<evidence type="ECO:0000256" key="4">
    <source>
        <dbReference type="ARBA" id="ARBA00022603"/>
    </source>
</evidence>
<dbReference type="RefSeq" id="XP_007787956.1">
    <property type="nucleotide sequence ID" value="XM_007789766.1"/>
</dbReference>
<organism evidence="11 12">
    <name type="scientific">Endocarpon pusillum (strain Z07020 / HMAS-L-300199)</name>
    <name type="common">Lichen-forming fungus</name>
    <dbReference type="NCBI Taxonomy" id="1263415"/>
    <lineage>
        <taxon>Eukaryota</taxon>
        <taxon>Fungi</taxon>
        <taxon>Dikarya</taxon>
        <taxon>Ascomycota</taxon>
        <taxon>Pezizomycotina</taxon>
        <taxon>Eurotiomycetes</taxon>
        <taxon>Chaetothyriomycetidae</taxon>
        <taxon>Verrucariales</taxon>
        <taxon>Verrucariaceae</taxon>
        <taxon>Endocarpon</taxon>
    </lineage>
</organism>
<dbReference type="InterPro" id="IPR017408">
    <property type="entry name" value="Arginine_N-MeTrfase_2"/>
</dbReference>
<dbReference type="eggNOG" id="KOG1709">
    <property type="taxonomic scope" value="Eukaryota"/>
</dbReference>
<dbReference type="InterPro" id="IPR026480">
    <property type="entry name" value="RMT2_dom"/>
</dbReference>
<protein>
    <recommendedName>
        <fullName evidence="8">Arginine N-methyltransferase 2</fullName>
        <ecNumber evidence="8">2.1.1.-</ecNumber>
    </recommendedName>
</protein>
<evidence type="ECO:0000256" key="3">
    <source>
        <dbReference type="ARBA" id="ARBA00022490"/>
    </source>
</evidence>
<evidence type="ECO:0000256" key="6">
    <source>
        <dbReference type="ARBA" id="ARBA00022691"/>
    </source>
</evidence>
<evidence type="ECO:0000256" key="2">
    <source>
        <dbReference type="ARBA" id="ARBA00011245"/>
    </source>
</evidence>
<accession>U1GRC9</accession>
<dbReference type="OMA" id="YWVVDNY"/>
<comment type="similarity">
    <text evidence="8">Belongs to the class I-like SAM-binding methyltransferase superfamily. RMT2 methyltransferase family.</text>
</comment>
<dbReference type="AlphaFoldDB" id="U1GRC9"/>
<feature type="region of interest" description="Disordered" evidence="9">
    <location>
        <begin position="167"/>
        <end position="195"/>
    </location>
</feature>
<keyword evidence="4 8" id="KW-0489">Methyltransferase</keyword>
<comment type="subcellular location">
    <subcellularLocation>
        <location evidence="8">Cytoplasm</location>
    </subcellularLocation>
    <subcellularLocation>
        <location evidence="8">Nucleus</location>
    </subcellularLocation>
</comment>
<dbReference type="FunFam" id="3.40.50.150:FF:000135">
    <property type="entry name" value="Arginine N-methyltransferase 2"/>
    <property type="match status" value="1"/>
</dbReference>
<feature type="region of interest" description="Disordered" evidence="9">
    <location>
        <begin position="68"/>
        <end position="101"/>
    </location>
</feature>
<evidence type="ECO:0000256" key="7">
    <source>
        <dbReference type="ARBA" id="ARBA00023242"/>
    </source>
</evidence>
<keyword evidence="5 8" id="KW-0808">Transferase</keyword>
<comment type="function">
    <text evidence="1 8">S-adenosyl-L-methionine-dependent protein-arginine N-methyltransferase that methylates the delta-nitrogen atom of arginine residues to form N5-methylarginine (type IV) in target proteins. Monomethylates ribosomal protein L12.</text>
</comment>
<evidence type="ECO:0000256" key="1">
    <source>
        <dbReference type="ARBA" id="ARBA00002207"/>
    </source>
</evidence>
<comment type="subunit">
    <text evidence="2 8">Monomer.</text>
</comment>
<feature type="compositionally biased region" description="Polar residues" evidence="9">
    <location>
        <begin position="73"/>
        <end position="97"/>
    </location>
</feature>
<proteinExistence type="inferred from homology"/>
<dbReference type="EC" id="2.1.1.-" evidence="8"/>
<dbReference type="SUPFAM" id="SSF48403">
    <property type="entry name" value="Ankyrin repeat"/>
    <property type="match status" value="1"/>
</dbReference>
<keyword evidence="12" id="KW-1185">Reference proteome</keyword>
<name>U1GRC9_ENDPU</name>
<sequence>MNSNNEAENVELHLQEILLAASQHDLTTLRHLLRSYTFSNCKSVDVQDPETGYTPLHAAIAACEAEEDIEPATSATPRNGSSLEQVTNGAPATSGRSSQEKELMLRAQETVRCLLQNGAIWNQLDKNDETPGCIANRLGFQQLYELMVDAGVRAELLLNRLEGYEKLDDSEEDEVTGPADDRTNETSQSCDEPPQSNIVVPLETESNIAHYLSSALSISAERILDEDSNGVMMSWESEIMSQSANALLVAPNMKVMNIGFGMGIIDDQFQLHHNRPSSHHIVEAHPTVLADMKAKGWHEKTGVLVHDGRWQDILPKLVSEGQTFDAIYFDTYAESYSDFRDFFSEQVIGLLDPTGKFSFFNGLGADRQISYDVYQKVLEMDLFEAGFDVDWQELEVPKLTDEWEGVNRRYWNIEKYRLPRLAFRSTFYLPQPLVDQIPRRRSNNATSNILLTSSSEMSSTGAT</sequence>
<dbReference type="InterPro" id="IPR029063">
    <property type="entry name" value="SAM-dependent_MTases_sf"/>
</dbReference>
<dbReference type="PIRSF" id="PIRSF038148">
    <property type="entry name" value="Arginine_N-mtfrase-2"/>
    <property type="match status" value="1"/>
</dbReference>
<dbReference type="GO" id="GO:0019702">
    <property type="term" value="F:protein arginine N5-methyltransferase activity"/>
    <property type="evidence" value="ECO:0007669"/>
    <property type="project" value="TreeGrafter"/>
</dbReference>
<dbReference type="EMBL" id="KE720872">
    <property type="protein sequence ID" value="ERF74541.1"/>
    <property type="molecule type" value="Genomic_DNA"/>
</dbReference>
<dbReference type="HOGENOM" id="CLU_033831_0_0_1"/>
<keyword evidence="7 8" id="KW-0539">Nucleus</keyword>
<evidence type="ECO:0000256" key="5">
    <source>
        <dbReference type="ARBA" id="ARBA00022679"/>
    </source>
</evidence>
<keyword evidence="3 8" id="KW-0963">Cytoplasm</keyword>
<dbReference type="PANTHER" id="PTHR32379:SF1">
    <property type="entry name" value="GUANIDINOACETATE N-METHYLTRANSFERASE"/>
    <property type="match status" value="1"/>
</dbReference>
<dbReference type="GO" id="GO:0032259">
    <property type="term" value="P:methylation"/>
    <property type="evidence" value="ECO:0007669"/>
    <property type="project" value="UniProtKB-KW"/>
</dbReference>
<dbReference type="GeneID" id="19235732"/>